<keyword evidence="1" id="KW-1133">Transmembrane helix</keyword>
<comment type="caution">
    <text evidence="2">The sequence shown here is derived from an EMBL/GenBank/DDBJ whole genome shotgun (WGS) entry which is preliminary data.</text>
</comment>
<evidence type="ECO:0000313" key="2">
    <source>
        <dbReference type="EMBL" id="HIZ58416.1"/>
    </source>
</evidence>
<sequence>MKNLGSILYFIAGFLFLLAAWSGSGPAFYAIGACFFALGIASWPKNSP</sequence>
<name>A0A9D2FH13_9FIRM</name>
<feature type="transmembrane region" description="Helical" evidence="1">
    <location>
        <begin position="7"/>
        <end position="40"/>
    </location>
</feature>
<keyword evidence="1" id="KW-0812">Transmembrane</keyword>
<accession>A0A9D2FH13</accession>
<reference evidence="2" key="2">
    <citation type="submission" date="2021-04" db="EMBL/GenBank/DDBJ databases">
        <authorList>
            <person name="Gilroy R."/>
        </authorList>
    </citation>
    <scope>NUCLEOTIDE SEQUENCE</scope>
    <source>
        <strain evidence="2">ChiBcec16-3735</strain>
    </source>
</reference>
<reference evidence="2" key="1">
    <citation type="journal article" date="2021" name="PeerJ">
        <title>Extensive microbial diversity within the chicken gut microbiome revealed by metagenomics and culture.</title>
        <authorList>
            <person name="Gilroy R."/>
            <person name="Ravi A."/>
            <person name="Getino M."/>
            <person name="Pursley I."/>
            <person name="Horton D.L."/>
            <person name="Alikhan N.F."/>
            <person name="Baker D."/>
            <person name="Gharbi K."/>
            <person name="Hall N."/>
            <person name="Watson M."/>
            <person name="Adriaenssens E.M."/>
            <person name="Foster-Nyarko E."/>
            <person name="Jarju S."/>
            <person name="Secka A."/>
            <person name="Antonio M."/>
            <person name="Oren A."/>
            <person name="Chaudhuri R.R."/>
            <person name="La Ragione R."/>
            <person name="Hildebrand F."/>
            <person name="Pallen M.J."/>
        </authorList>
    </citation>
    <scope>NUCLEOTIDE SEQUENCE</scope>
    <source>
        <strain evidence="2">ChiBcec16-3735</strain>
    </source>
</reference>
<organism evidence="2 3">
    <name type="scientific">Candidatus Faecalibacterium gallistercoris</name>
    <dbReference type="NCBI Taxonomy" id="2838579"/>
    <lineage>
        <taxon>Bacteria</taxon>
        <taxon>Bacillati</taxon>
        <taxon>Bacillota</taxon>
        <taxon>Clostridia</taxon>
        <taxon>Eubacteriales</taxon>
        <taxon>Oscillospiraceae</taxon>
        <taxon>Faecalibacterium</taxon>
    </lineage>
</organism>
<dbReference type="Proteomes" id="UP000824065">
    <property type="component" value="Unassembled WGS sequence"/>
</dbReference>
<keyword evidence="1" id="KW-0472">Membrane</keyword>
<dbReference type="AlphaFoldDB" id="A0A9D2FH13"/>
<evidence type="ECO:0000256" key="1">
    <source>
        <dbReference type="SAM" id="Phobius"/>
    </source>
</evidence>
<gene>
    <name evidence="2" type="ORF">H9725_07540</name>
</gene>
<proteinExistence type="predicted"/>
<dbReference type="PROSITE" id="PS51257">
    <property type="entry name" value="PROKAR_LIPOPROTEIN"/>
    <property type="match status" value="1"/>
</dbReference>
<protein>
    <submittedName>
        <fullName evidence="2">Uncharacterized protein</fullName>
    </submittedName>
</protein>
<evidence type="ECO:0000313" key="3">
    <source>
        <dbReference type="Proteomes" id="UP000824065"/>
    </source>
</evidence>
<dbReference type="EMBL" id="DXBJ01000052">
    <property type="protein sequence ID" value="HIZ58416.1"/>
    <property type="molecule type" value="Genomic_DNA"/>
</dbReference>